<sequence length="501" mass="54955">MDLKVKHINLVGNIFQKIEKVCQEVDGIVGQDAVKYLESHVQNVGDSMKKFYSGVVHEILPLPTLVCSKYEAHSVALRNNIVKSVHDLLPRPTSIHSKHETQSVAPSNNIGSSVESVAGQKDSKEWDEENSMNNFIESLEDIANKPQAGAPINFNPADEVSDETGSDSLEVDDSQISQEEDGDSSETSGAKKENLNSSNEDIVVESVPELMSLIPVKEKDPLEFTIHSEFYSGSSDSGCGVLVGTIDNIDVNVEQNSCLVVEENAMNSSASQVLNSLSLDDNESIKVSVISESSDAGEDRILADVSSAVSCEPFCLKSSLSSDSLYSESLGGYSFEIEACKHHSCISDSSMVQTIESFPNEAVADEIMETHVGLVFYGHCPSVESSDELLVSSTEYSLEDIQLNDDPKLEESCVFVDDSELYAASSRAQKLRSYKKRIQDAFTSRKRLAKEYEQLAIWFGDADIEPSQSFSQTLLSLNSRTNLEPKNLQVQQSSEAEWELL</sequence>
<comment type="caution">
    <text evidence="2">The sequence shown here is derived from an EMBL/GenBank/DDBJ whole genome shotgun (WGS) entry which is preliminary data.</text>
</comment>
<dbReference type="Proteomes" id="UP001359559">
    <property type="component" value="Unassembled WGS sequence"/>
</dbReference>
<organism evidence="2 3">
    <name type="scientific">Clitoria ternatea</name>
    <name type="common">Butterfly pea</name>
    <dbReference type="NCBI Taxonomy" id="43366"/>
    <lineage>
        <taxon>Eukaryota</taxon>
        <taxon>Viridiplantae</taxon>
        <taxon>Streptophyta</taxon>
        <taxon>Embryophyta</taxon>
        <taxon>Tracheophyta</taxon>
        <taxon>Spermatophyta</taxon>
        <taxon>Magnoliopsida</taxon>
        <taxon>eudicotyledons</taxon>
        <taxon>Gunneridae</taxon>
        <taxon>Pentapetalae</taxon>
        <taxon>rosids</taxon>
        <taxon>fabids</taxon>
        <taxon>Fabales</taxon>
        <taxon>Fabaceae</taxon>
        <taxon>Papilionoideae</taxon>
        <taxon>50 kb inversion clade</taxon>
        <taxon>NPAAA clade</taxon>
        <taxon>indigoferoid/millettioid clade</taxon>
        <taxon>Phaseoleae</taxon>
        <taxon>Clitoria</taxon>
    </lineage>
</organism>
<evidence type="ECO:0000256" key="1">
    <source>
        <dbReference type="SAM" id="MobiDB-lite"/>
    </source>
</evidence>
<dbReference type="GO" id="GO:0006950">
    <property type="term" value="P:response to stress"/>
    <property type="evidence" value="ECO:0007669"/>
    <property type="project" value="TreeGrafter"/>
</dbReference>
<dbReference type="InterPro" id="IPR053273">
    <property type="entry name" value="CST_Regulator"/>
</dbReference>
<dbReference type="AlphaFoldDB" id="A0AAN9KKF4"/>
<dbReference type="GO" id="GO:0061908">
    <property type="term" value="C:phagophore"/>
    <property type="evidence" value="ECO:0007669"/>
    <property type="project" value="TreeGrafter"/>
</dbReference>
<dbReference type="PANTHER" id="PTHR34659:SF1">
    <property type="entry name" value="PROTEIN EGT2"/>
    <property type="match status" value="1"/>
</dbReference>
<feature type="compositionally biased region" description="Acidic residues" evidence="1">
    <location>
        <begin position="159"/>
        <end position="184"/>
    </location>
</feature>
<reference evidence="2 3" key="1">
    <citation type="submission" date="2024-01" db="EMBL/GenBank/DDBJ databases">
        <title>The genomes of 5 underutilized Papilionoideae crops provide insights into root nodulation and disease resistance.</title>
        <authorList>
            <person name="Yuan L."/>
        </authorList>
    </citation>
    <scope>NUCLEOTIDE SEQUENCE [LARGE SCALE GENOMIC DNA]</scope>
    <source>
        <strain evidence="2">LY-2023</strain>
        <tissue evidence="2">Leaf</tissue>
    </source>
</reference>
<name>A0AAN9KKF4_CLITE</name>
<accession>A0AAN9KKF4</accession>
<protein>
    <submittedName>
        <fullName evidence="2">Uncharacterized protein</fullName>
    </submittedName>
</protein>
<keyword evidence="3" id="KW-1185">Reference proteome</keyword>
<gene>
    <name evidence="2" type="ORF">RJT34_02364</name>
</gene>
<feature type="compositionally biased region" description="Polar residues" evidence="1">
    <location>
        <begin position="102"/>
        <end position="115"/>
    </location>
</feature>
<evidence type="ECO:0000313" key="2">
    <source>
        <dbReference type="EMBL" id="KAK7317812.1"/>
    </source>
</evidence>
<dbReference type="GO" id="GO:0005776">
    <property type="term" value="C:autophagosome"/>
    <property type="evidence" value="ECO:0007669"/>
    <property type="project" value="TreeGrafter"/>
</dbReference>
<evidence type="ECO:0000313" key="3">
    <source>
        <dbReference type="Proteomes" id="UP001359559"/>
    </source>
</evidence>
<proteinExistence type="predicted"/>
<dbReference type="EMBL" id="JAYKXN010000001">
    <property type="protein sequence ID" value="KAK7317812.1"/>
    <property type="molecule type" value="Genomic_DNA"/>
</dbReference>
<feature type="region of interest" description="Disordered" evidence="1">
    <location>
        <begin position="146"/>
        <end position="200"/>
    </location>
</feature>
<feature type="region of interest" description="Disordered" evidence="1">
    <location>
        <begin position="93"/>
        <end position="127"/>
    </location>
</feature>
<dbReference type="PANTHER" id="PTHR34659">
    <property type="entry name" value="BNAA05G11610D PROTEIN"/>
    <property type="match status" value="1"/>
</dbReference>